<dbReference type="PANTHER" id="PTHR11847:SF4">
    <property type="entry name" value="LARGE RIBOSOMAL SUBUNIT PROTEIN EL15"/>
    <property type="match status" value="1"/>
</dbReference>
<evidence type="ECO:0000256" key="5">
    <source>
        <dbReference type="ARBA" id="ARBA00035535"/>
    </source>
</evidence>
<dbReference type="InterPro" id="IPR000439">
    <property type="entry name" value="Ribosomal_eL15"/>
</dbReference>
<dbReference type="Proteomes" id="UP000716004">
    <property type="component" value="Unassembled WGS sequence"/>
</dbReference>
<dbReference type="EMBL" id="JAHEAC010000073">
    <property type="protein sequence ID" value="MBX8644552.1"/>
    <property type="molecule type" value="Genomic_DNA"/>
</dbReference>
<dbReference type="PANTHER" id="PTHR11847">
    <property type="entry name" value="RIBOSOMAL PROTEIN L15"/>
    <property type="match status" value="1"/>
</dbReference>
<evidence type="ECO:0000256" key="3">
    <source>
        <dbReference type="ARBA" id="ARBA00023274"/>
    </source>
</evidence>
<evidence type="ECO:0000256" key="2">
    <source>
        <dbReference type="ARBA" id="ARBA00022980"/>
    </source>
</evidence>
<accession>A0A8J7YUU1</accession>
<dbReference type="AlphaFoldDB" id="A0A8J7YUU1"/>
<dbReference type="InterPro" id="IPR012678">
    <property type="entry name" value="Ribosomal_uL23/eL15/eS24_sf"/>
</dbReference>
<dbReference type="InterPro" id="IPR020925">
    <property type="entry name" value="Ribosomal_eL15_CS"/>
</dbReference>
<dbReference type="GO" id="GO:0022625">
    <property type="term" value="C:cytosolic large ribosomal subunit"/>
    <property type="evidence" value="ECO:0007669"/>
    <property type="project" value="TreeGrafter"/>
</dbReference>
<evidence type="ECO:0000256" key="4">
    <source>
        <dbReference type="ARBA" id="ARBA00035214"/>
    </source>
</evidence>
<dbReference type="Gene3D" id="3.40.1120.10">
    <property type="entry name" value="Ribosomal protein l15e"/>
    <property type="match status" value="1"/>
</dbReference>
<dbReference type="Proteomes" id="UP000750197">
    <property type="component" value="Unassembled WGS sequence"/>
</dbReference>
<evidence type="ECO:0000313" key="6">
    <source>
        <dbReference type="EMBL" id="MBX8632459.1"/>
    </source>
</evidence>
<evidence type="ECO:0000313" key="7">
    <source>
        <dbReference type="EMBL" id="MBX8644552.1"/>
    </source>
</evidence>
<evidence type="ECO:0000313" key="8">
    <source>
        <dbReference type="Proteomes" id="UP000750197"/>
    </source>
</evidence>
<keyword evidence="2 7" id="KW-0689">Ribosomal protein</keyword>
<protein>
    <recommendedName>
        <fullName evidence="4">Large ribosomal subunit protein eL15</fullName>
    </recommendedName>
    <alternativeName>
        <fullName evidence="5">50S ribosomal protein L15e</fullName>
    </alternativeName>
</protein>
<dbReference type="GO" id="GO:0003723">
    <property type="term" value="F:RNA binding"/>
    <property type="evidence" value="ECO:0007669"/>
    <property type="project" value="TreeGrafter"/>
</dbReference>
<keyword evidence="3" id="KW-0687">Ribonucleoprotein</keyword>
<gene>
    <name evidence="6" type="ORF">J9259_08115</name>
    <name evidence="7" type="ORF">KIY12_07525</name>
</gene>
<dbReference type="GO" id="GO:0003735">
    <property type="term" value="F:structural constituent of ribosome"/>
    <property type="evidence" value="ECO:0007669"/>
    <property type="project" value="InterPro"/>
</dbReference>
<reference evidence="7" key="1">
    <citation type="submission" date="2021-05" db="EMBL/GenBank/DDBJ databases">
        <title>Genomic insights into ecological role and evolution of a novel Thermoplasmata order Candidatus Sysuiplasmatales.</title>
        <authorList>
            <person name="Yuan Y."/>
        </authorList>
    </citation>
    <scope>NUCLEOTIDE SEQUENCE</scope>
    <source>
        <strain evidence="7">TUT19-bin139</strain>
        <strain evidence="6">YP2-bin.285</strain>
    </source>
</reference>
<dbReference type="SUPFAM" id="SSF54189">
    <property type="entry name" value="Ribosomal proteins S24e, L23 and L15e"/>
    <property type="match status" value="1"/>
</dbReference>
<evidence type="ECO:0000256" key="1">
    <source>
        <dbReference type="ARBA" id="ARBA00006857"/>
    </source>
</evidence>
<dbReference type="FunFam" id="3.40.1120.10:FF:000002">
    <property type="entry name" value="50S ribosomal protein L15e"/>
    <property type="match status" value="1"/>
</dbReference>
<dbReference type="GO" id="GO:0002181">
    <property type="term" value="P:cytoplasmic translation"/>
    <property type="evidence" value="ECO:0007669"/>
    <property type="project" value="TreeGrafter"/>
</dbReference>
<dbReference type="NCBIfam" id="NF003269">
    <property type="entry name" value="PRK04243.1"/>
    <property type="match status" value="1"/>
</dbReference>
<dbReference type="PROSITE" id="PS01194">
    <property type="entry name" value="RIBOSOMAL_L15E"/>
    <property type="match status" value="1"/>
</dbReference>
<comment type="similarity">
    <text evidence="1">Belongs to the eukaryotic ribosomal protein eL15 family.</text>
</comment>
<organism evidence="7 8">
    <name type="scientific">Candidatus Sysuiplasma superficiale</name>
    <dbReference type="NCBI Taxonomy" id="2823368"/>
    <lineage>
        <taxon>Archaea</taxon>
        <taxon>Methanobacteriati</taxon>
        <taxon>Thermoplasmatota</taxon>
        <taxon>Thermoplasmata</taxon>
        <taxon>Candidatus Sysuiplasmatales</taxon>
        <taxon>Candidatus Sysuiplasmataceae</taxon>
        <taxon>Candidatus Sysuiplasma</taxon>
    </lineage>
</organism>
<dbReference type="SMART" id="SM01384">
    <property type="entry name" value="Ribosomal_L15e"/>
    <property type="match status" value="1"/>
</dbReference>
<proteinExistence type="inferred from homology"/>
<name>A0A8J7YUU1_9ARCH</name>
<dbReference type="InterPro" id="IPR024794">
    <property type="entry name" value="Rbsml_eL15_core_dom_sf"/>
</dbReference>
<dbReference type="EMBL" id="JAGVSJ010000028">
    <property type="protein sequence ID" value="MBX8632459.1"/>
    <property type="molecule type" value="Genomic_DNA"/>
</dbReference>
<dbReference type="Pfam" id="PF00827">
    <property type="entry name" value="Ribosomal_L15e"/>
    <property type="match status" value="1"/>
</dbReference>
<sequence>MYSHIGSFRKRSLAKALGDTEWERLIRWRKEENYKRIEHPTRLDKARALGYKAKQGVVLVRVRVRRGGLRKRRIAKGRRAKRKGILRITMKKNTQRMAEERVARRYPNMEVLNSYQVAQDGMRKWYEVILVDPYNPSVLSDRNLSWISNQAHSGRAYRGLTSAGKMGRGLRWKGKGVEKVRPSIRANDRKGK</sequence>
<comment type="caution">
    <text evidence="7">The sequence shown here is derived from an EMBL/GenBank/DDBJ whole genome shotgun (WGS) entry which is preliminary data.</text>
</comment>